<keyword evidence="6 11" id="KW-0560">Oxidoreductase</keyword>
<evidence type="ECO:0000313" key="13">
    <source>
        <dbReference type="Proteomes" id="UP000824469"/>
    </source>
</evidence>
<dbReference type="FunFam" id="1.10.630.10:FF:000126">
    <property type="entry name" value="Predicted protein"/>
    <property type="match status" value="1"/>
</dbReference>
<protein>
    <recommendedName>
        <fullName evidence="14">Cytochrome P450</fullName>
    </recommendedName>
</protein>
<evidence type="ECO:0000313" key="12">
    <source>
        <dbReference type="EMBL" id="KAH9288787.1"/>
    </source>
</evidence>
<reference evidence="12 13" key="1">
    <citation type="journal article" date="2021" name="Nat. Plants">
        <title>The Taxus genome provides insights into paclitaxel biosynthesis.</title>
        <authorList>
            <person name="Xiong X."/>
            <person name="Gou J."/>
            <person name="Liao Q."/>
            <person name="Li Y."/>
            <person name="Zhou Q."/>
            <person name="Bi G."/>
            <person name="Li C."/>
            <person name="Du R."/>
            <person name="Wang X."/>
            <person name="Sun T."/>
            <person name="Guo L."/>
            <person name="Liang H."/>
            <person name="Lu P."/>
            <person name="Wu Y."/>
            <person name="Zhang Z."/>
            <person name="Ro D.K."/>
            <person name="Shang Y."/>
            <person name="Huang S."/>
            <person name="Yan J."/>
        </authorList>
    </citation>
    <scope>NUCLEOTIDE SEQUENCE [LARGE SCALE GENOMIC DNA]</scope>
    <source>
        <strain evidence="12">Ta-2019</strain>
    </source>
</reference>
<dbReference type="InterPro" id="IPR036396">
    <property type="entry name" value="Cyt_P450_sf"/>
</dbReference>
<keyword evidence="13" id="KW-1185">Reference proteome</keyword>
<evidence type="ECO:0000256" key="6">
    <source>
        <dbReference type="ARBA" id="ARBA00023002"/>
    </source>
</evidence>
<evidence type="ECO:0008006" key="14">
    <source>
        <dbReference type="Google" id="ProtNLM"/>
    </source>
</evidence>
<comment type="pathway">
    <text evidence="2">Alkaloid biosynthesis; taxol biosynthesis.</text>
</comment>
<dbReference type="CDD" id="cd20618">
    <property type="entry name" value="CYP71_clan"/>
    <property type="match status" value="1"/>
</dbReference>
<dbReference type="SUPFAM" id="SSF48264">
    <property type="entry name" value="Cytochrome P450"/>
    <property type="match status" value="1"/>
</dbReference>
<dbReference type="PRINTS" id="PR00463">
    <property type="entry name" value="EP450I"/>
</dbReference>
<proteinExistence type="inferred from homology"/>
<name>A0AA38C2X4_TAXCH</name>
<dbReference type="InterPro" id="IPR002401">
    <property type="entry name" value="Cyt_P450_E_grp-I"/>
</dbReference>
<sequence length="479" mass="53988">NGRRAKLPPGPRGLPILGSLPVLGSNPHQSLYTLSKRYGGLMYLKIGTTPAVIASSLEAATAILKTFDNNFCNRAPYGGAAADILLYDKSDITMSSNWPMLRKLCVVHLLSPKCVDEWLDSRDEEMAVLLASIFKQRAGSAVNVGDFVTIFTSNVISQMMMKMRIFEDNNEEAAHFRDLMDEFLSIIGGFRIEDYVPFLGKIGFGASQLREMKNLHKRIDEFLGRNIREHSLMPTNEKKKDFVEILEALKSDSHGELSDANIKGILLNMFSAGTDTATRTVEWAMSELIRHPHIMKRLREEIDSEVGVERRVKECDLPRLKYLTAVVTETLRLHPPTPLMLPHASGQATTVLGHFIPQNTRVMVNVWAIARDPNLWERPLEFDPDRFVGSPVNLHGTDFRVIPFGAGRRMCPGHNLGLRMVSFALASFIHAFEWTLPAPQNPQDLDMSEKYEISIHRKVPLDLFATPRLPAHLYLYNNK</sequence>
<keyword evidence="8 11" id="KW-0503">Monooxygenase</keyword>
<comment type="similarity">
    <text evidence="3 11">Belongs to the cytochrome P450 family.</text>
</comment>
<dbReference type="Gene3D" id="1.10.630.10">
    <property type="entry name" value="Cytochrome P450"/>
    <property type="match status" value="1"/>
</dbReference>
<evidence type="ECO:0000256" key="5">
    <source>
        <dbReference type="ARBA" id="ARBA00022723"/>
    </source>
</evidence>
<comment type="cofactor">
    <cofactor evidence="1 10">
        <name>heme</name>
        <dbReference type="ChEBI" id="CHEBI:30413"/>
    </cofactor>
</comment>
<dbReference type="GO" id="GO:0044550">
    <property type="term" value="P:secondary metabolite biosynthetic process"/>
    <property type="evidence" value="ECO:0007669"/>
    <property type="project" value="UniProtKB-ARBA"/>
</dbReference>
<gene>
    <name evidence="12" type="ORF">KI387_032904</name>
</gene>
<dbReference type="Proteomes" id="UP000824469">
    <property type="component" value="Unassembled WGS sequence"/>
</dbReference>
<dbReference type="PRINTS" id="PR00385">
    <property type="entry name" value="P450"/>
</dbReference>
<dbReference type="PROSITE" id="PS00086">
    <property type="entry name" value="CYTOCHROME_P450"/>
    <property type="match status" value="1"/>
</dbReference>
<keyword evidence="4 10" id="KW-0349">Heme</keyword>
<dbReference type="InterPro" id="IPR017972">
    <property type="entry name" value="Cyt_P450_CS"/>
</dbReference>
<feature type="non-terminal residue" evidence="12">
    <location>
        <position position="1"/>
    </location>
</feature>
<keyword evidence="7 10" id="KW-0408">Iron</keyword>
<dbReference type="EMBL" id="JAHRHJ020003813">
    <property type="protein sequence ID" value="KAH9288787.1"/>
    <property type="molecule type" value="Genomic_DNA"/>
</dbReference>
<dbReference type="AlphaFoldDB" id="A0AA38C2X4"/>
<dbReference type="PANTHER" id="PTHR47944:SF4">
    <property type="entry name" value="OS09G0441700 PROTEIN"/>
    <property type="match status" value="1"/>
</dbReference>
<evidence type="ECO:0000256" key="11">
    <source>
        <dbReference type="RuleBase" id="RU000461"/>
    </source>
</evidence>
<dbReference type="InterPro" id="IPR001128">
    <property type="entry name" value="Cyt_P450"/>
</dbReference>
<keyword evidence="9" id="KW-0876">Taxol biosynthesis</keyword>
<dbReference type="Pfam" id="PF00067">
    <property type="entry name" value="p450"/>
    <property type="match status" value="1"/>
</dbReference>
<dbReference type="GO" id="GO:0005506">
    <property type="term" value="F:iron ion binding"/>
    <property type="evidence" value="ECO:0007669"/>
    <property type="project" value="InterPro"/>
</dbReference>
<keyword evidence="5 10" id="KW-0479">Metal-binding</keyword>
<comment type="caution">
    <text evidence="12">The sequence shown here is derived from an EMBL/GenBank/DDBJ whole genome shotgun (WGS) entry which is preliminary data.</text>
</comment>
<dbReference type="GO" id="GO:0042617">
    <property type="term" value="P:paclitaxel biosynthetic process"/>
    <property type="evidence" value="ECO:0007669"/>
    <property type="project" value="UniProtKB-KW"/>
</dbReference>
<evidence type="ECO:0000256" key="2">
    <source>
        <dbReference type="ARBA" id="ARBA00005122"/>
    </source>
</evidence>
<dbReference type="GO" id="GO:0016705">
    <property type="term" value="F:oxidoreductase activity, acting on paired donors, with incorporation or reduction of molecular oxygen"/>
    <property type="evidence" value="ECO:0007669"/>
    <property type="project" value="InterPro"/>
</dbReference>
<evidence type="ECO:0000256" key="4">
    <source>
        <dbReference type="ARBA" id="ARBA00022617"/>
    </source>
</evidence>
<evidence type="ECO:0000256" key="9">
    <source>
        <dbReference type="ARBA" id="ARBA00023059"/>
    </source>
</evidence>
<dbReference type="GO" id="GO:0004497">
    <property type="term" value="F:monooxygenase activity"/>
    <property type="evidence" value="ECO:0007669"/>
    <property type="project" value="UniProtKB-KW"/>
</dbReference>
<accession>A0AA38C2X4</accession>
<organism evidence="12 13">
    <name type="scientific">Taxus chinensis</name>
    <name type="common">Chinese yew</name>
    <name type="synonym">Taxus wallichiana var. chinensis</name>
    <dbReference type="NCBI Taxonomy" id="29808"/>
    <lineage>
        <taxon>Eukaryota</taxon>
        <taxon>Viridiplantae</taxon>
        <taxon>Streptophyta</taxon>
        <taxon>Embryophyta</taxon>
        <taxon>Tracheophyta</taxon>
        <taxon>Spermatophyta</taxon>
        <taxon>Pinopsida</taxon>
        <taxon>Pinidae</taxon>
        <taxon>Conifers II</taxon>
        <taxon>Cupressales</taxon>
        <taxon>Taxaceae</taxon>
        <taxon>Taxus</taxon>
    </lineage>
</organism>
<evidence type="ECO:0000256" key="1">
    <source>
        <dbReference type="ARBA" id="ARBA00001971"/>
    </source>
</evidence>
<dbReference type="GO" id="GO:0020037">
    <property type="term" value="F:heme binding"/>
    <property type="evidence" value="ECO:0007669"/>
    <property type="project" value="InterPro"/>
</dbReference>
<dbReference type="PANTHER" id="PTHR47944">
    <property type="entry name" value="CYTOCHROME P450 98A9"/>
    <property type="match status" value="1"/>
</dbReference>
<evidence type="ECO:0000256" key="3">
    <source>
        <dbReference type="ARBA" id="ARBA00010617"/>
    </source>
</evidence>
<feature type="binding site" description="axial binding residue" evidence="10">
    <location>
        <position position="411"/>
    </location>
    <ligand>
        <name>heme</name>
        <dbReference type="ChEBI" id="CHEBI:30413"/>
    </ligand>
    <ligandPart>
        <name>Fe</name>
        <dbReference type="ChEBI" id="CHEBI:18248"/>
    </ligandPart>
</feature>
<evidence type="ECO:0000256" key="8">
    <source>
        <dbReference type="ARBA" id="ARBA00023033"/>
    </source>
</evidence>
<evidence type="ECO:0000256" key="10">
    <source>
        <dbReference type="PIRSR" id="PIRSR602401-1"/>
    </source>
</evidence>
<evidence type="ECO:0000256" key="7">
    <source>
        <dbReference type="ARBA" id="ARBA00023004"/>
    </source>
</evidence>